<dbReference type="EMBL" id="JAJJHW010002585">
    <property type="protein sequence ID" value="KAH8372257.1"/>
    <property type="molecule type" value="Genomic_DNA"/>
</dbReference>
<dbReference type="SMART" id="SM00697">
    <property type="entry name" value="DM8"/>
    <property type="match status" value="1"/>
</dbReference>
<reference evidence="1" key="1">
    <citation type="journal article" date="2021" name="Mol. Ecol. Resour.">
        <title>Phylogenomic analyses of the genus Drosophila reveals genomic signals of climate adaptation.</title>
        <authorList>
            <person name="Li F."/>
            <person name="Rane R.V."/>
            <person name="Luria V."/>
            <person name="Xiong Z."/>
            <person name="Chen J."/>
            <person name="Li Z."/>
            <person name="Catullo R.A."/>
            <person name="Griffin P.C."/>
            <person name="Schiffer M."/>
            <person name="Pearce S."/>
            <person name="Lee S.F."/>
            <person name="McElroy K."/>
            <person name="Stocker A."/>
            <person name="Shirriffs J."/>
            <person name="Cockerell F."/>
            <person name="Coppin C."/>
            <person name="Sgro C.M."/>
            <person name="Karger A."/>
            <person name="Cain J.W."/>
            <person name="Weber J.A."/>
            <person name="Santpere G."/>
            <person name="Kirschner M.W."/>
            <person name="Hoffmann A.A."/>
            <person name="Oakeshott J.G."/>
            <person name="Zhang G."/>
        </authorList>
    </citation>
    <scope>NUCLEOTIDE SEQUENCE</scope>
    <source>
        <strain evidence="1">BGI-SZ-2011g</strain>
    </source>
</reference>
<gene>
    <name evidence="1" type="ORF">KR093_010776</name>
</gene>
<proteinExistence type="predicted"/>
<accession>A0AAD4K302</accession>
<evidence type="ECO:0000313" key="1">
    <source>
        <dbReference type="EMBL" id="KAH8372257.1"/>
    </source>
</evidence>
<dbReference type="AlphaFoldDB" id="A0AAD4K302"/>
<organism evidence="1 2">
    <name type="scientific">Drosophila rubida</name>
    <dbReference type="NCBI Taxonomy" id="30044"/>
    <lineage>
        <taxon>Eukaryota</taxon>
        <taxon>Metazoa</taxon>
        <taxon>Ecdysozoa</taxon>
        <taxon>Arthropoda</taxon>
        <taxon>Hexapoda</taxon>
        <taxon>Insecta</taxon>
        <taxon>Pterygota</taxon>
        <taxon>Neoptera</taxon>
        <taxon>Endopterygota</taxon>
        <taxon>Diptera</taxon>
        <taxon>Brachycera</taxon>
        <taxon>Muscomorpha</taxon>
        <taxon>Ephydroidea</taxon>
        <taxon>Drosophilidae</taxon>
        <taxon>Drosophila</taxon>
    </lineage>
</organism>
<protein>
    <submittedName>
        <fullName evidence="1">Uncharacterized protein</fullName>
    </submittedName>
</protein>
<dbReference type="Pfam" id="PF06477">
    <property type="entry name" value="DUF1091"/>
    <property type="match status" value="1"/>
</dbReference>
<comment type="caution">
    <text evidence="1">The sequence shown here is derived from an EMBL/GenBank/DDBJ whole genome shotgun (WGS) entry which is preliminary data.</text>
</comment>
<sequence length="176" mass="20332">MEVNYYILQSLGYFIVVQQFHCEVNPHFITKASCDIVAPRNRTISAELVLMRNVKVLGGIVKVSIPNPKTKAFQQIFDITFELCKVLRERKRKALIDILHSLANMGDKKMHCPLLEGHYKVENVTIADSLPPLLTESPFLLTFTWFMPRVAPVMNITVHAHLYDLAKEHNRRKKYL</sequence>
<evidence type="ECO:0000313" key="2">
    <source>
        <dbReference type="Proteomes" id="UP001200034"/>
    </source>
</evidence>
<dbReference type="PANTHER" id="PTHR20898:SF0">
    <property type="entry name" value="DAEDALUS ON 3-RELATED"/>
    <property type="match status" value="1"/>
</dbReference>
<dbReference type="InterPro" id="IPR010512">
    <property type="entry name" value="DUF1091"/>
</dbReference>
<dbReference type="Proteomes" id="UP001200034">
    <property type="component" value="Unassembled WGS sequence"/>
</dbReference>
<dbReference type="PANTHER" id="PTHR20898">
    <property type="entry name" value="DAEDALUS ON 3-RELATED-RELATED"/>
    <property type="match status" value="1"/>
</dbReference>
<name>A0AAD4K302_9MUSC</name>
<keyword evidence="2" id="KW-1185">Reference proteome</keyword>